<dbReference type="STRING" id="1458461.BN1012_Phect2930"/>
<dbReference type="Gene3D" id="2.60.120.10">
    <property type="entry name" value="Jelly Rolls"/>
    <property type="match status" value="1"/>
</dbReference>
<dbReference type="RefSeq" id="WP_043949020.1">
    <property type="nucleotide sequence ID" value="NZ_HG966617.1"/>
</dbReference>
<feature type="domain" description="Cupin type-2" evidence="1">
    <location>
        <begin position="50"/>
        <end position="105"/>
    </location>
</feature>
<evidence type="ECO:0000313" key="3">
    <source>
        <dbReference type="Proteomes" id="UP000032160"/>
    </source>
</evidence>
<proteinExistence type="predicted"/>
<keyword evidence="3" id="KW-1185">Reference proteome</keyword>
<dbReference type="InterPro" id="IPR014710">
    <property type="entry name" value="RmlC-like_jellyroll"/>
</dbReference>
<dbReference type="PATRIC" id="fig|1458461.3.peg.2936"/>
<dbReference type="SUPFAM" id="SSF51182">
    <property type="entry name" value="RmlC-like cupins"/>
    <property type="match status" value="1"/>
</dbReference>
<reference evidence="2 3" key="1">
    <citation type="journal article" date="2014" name="Front. Genet.">
        <title>Genome and metabolic network of "Candidatus Phaeomarinobacter ectocarpi" Ec32, a new candidate genus of Alphaproteobacteria frequently associated with brown algae.</title>
        <authorList>
            <person name="Dittami S.M."/>
            <person name="Barbeyron T."/>
            <person name="Boyen C."/>
            <person name="Cambefort J."/>
            <person name="Collet G."/>
            <person name="Delage L."/>
            <person name="Gobet A."/>
            <person name="Groisillier A."/>
            <person name="Leblanc C."/>
            <person name="Michel G."/>
            <person name="Scornet D."/>
            <person name="Siegel A."/>
            <person name="Tapia J.E."/>
            <person name="Tonon T."/>
        </authorList>
    </citation>
    <scope>NUCLEOTIDE SEQUENCE [LARGE SCALE GENOMIC DNA]</scope>
    <source>
        <strain evidence="2 3">Ec32</strain>
    </source>
</reference>
<name>X5MEU3_9HYPH</name>
<evidence type="ECO:0000313" key="2">
    <source>
        <dbReference type="EMBL" id="CDO61142.1"/>
    </source>
</evidence>
<organism evidence="2 3">
    <name type="scientific">Candidatus Phaeomarinibacter ectocarpi</name>
    <dbReference type="NCBI Taxonomy" id="1458461"/>
    <lineage>
        <taxon>Bacteria</taxon>
        <taxon>Pseudomonadati</taxon>
        <taxon>Pseudomonadota</taxon>
        <taxon>Alphaproteobacteria</taxon>
        <taxon>Hyphomicrobiales</taxon>
        <taxon>Parvibaculaceae</taxon>
        <taxon>Candidatus Phaeomarinibacter</taxon>
    </lineage>
</organism>
<dbReference type="CDD" id="cd06981">
    <property type="entry name" value="cupin_reut_a1446"/>
    <property type="match status" value="1"/>
</dbReference>
<dbReference type="Proteomes" id="UP000032160">
    <property type="component" value="Chromosome I"/>
</dbReference>
<dbReference type="InterPro" id="IPR011051">
    <property type="entry name" value="RmlC_Cupin_sf"/>
</dbReference>
<dbReference type="EMBL" id="HG966617">
    <property type="protein sequence ID" value="CDO61142.1"/>
    <property type="molecule type" value="Genomic_DNA"/>
</dbReference>
<sequence>MTGATNLFSGLPQAALPTEQFDTLLDHSNVKIERIISTGHCAPETGWFDQEQDEWVCVLEGDARLEIDGQGETALSRGDWTFIPAHQRHRVTYTRTSPPTVWLAVHVYPARR</sequence>
<dbReference type="HOGENOM" id="CLU_147397_0_1_5"/>
<dbReference type="AlphaFoldDB" id="X5MEU3"/>
<dbReference type="InterPro" id="IPR013096">
    <property type="entry name" value="Cupin_2"/>
</dbReference>
<protein>
    <recommendedName>
        <fullName evidence="1">Cupin type-2 domain-containing protein</fullName>
    </recommendedName>
</protein>
<dbReference type="KEGG" id="pect:BN1012_Phect2930"/>
<evidence type="ECO:0000259" key="1">
    <source>
        <dbReference type="Pfam" id="PF07883"/>
    </source>
</evidence>
<dbReference type="Pfam" id="PF07883">
    <property type="entry name" value="Cupin_2"/>
    <property type="match status" value="1"/>
</dbReference>
<gene>
    <name evidence="2" type="ORF">BN1012_Phect2930</name>
</gene>
<dbReference type="OrthoDB" id="9798585at2"/>
<accession>X5MEU3</accession>